<feature type="compositionally biased region" description="Basic and acidic residues" evidence="1">
    <location>
        <begin position="14"/>
        <end position="24"/>
    </location>
</feature>
<gene>
    <name evidence="2" type="ORF">LshimejAT787_1201010</name>
</gene>
<reference evidence="2" key="1">
    <citation type="submission" date="2022-07" db="EMBL/GenBank/DDBJ databases">
        <title>The genome of Lyophyllum shimeji provides insight into the initial evolution of ectomycorrhizal fungal genome.</title>
        <authorList>
            <person name="Kobayashi Y."/>
            <person name="Shibata T."/>
            <person name="Hirakawa H."/>
            <person name="Shigenobu S."/>
            <person name="Nishiyama T."/>
            <person name="Yamada A."/>
            <person name="Hasebe M."/>
            <person name="Kawaguchi M."/>
        </authorList>
    </citation>
    <scope>NUCLEOTIDE SEQUENCE</scope>
    <source>
        <strain evidence="2">AT787</strain>
    </source>
</reference>
<dbReference type="Proteomes" id="UP001063166">
    <property type="component" value="Unassembled WGS sequence"/>
</dbReference>
<evidence type="ECO:0000256" key="1">
    <source>
        <dbReference type="SAM" id="MobiDB-lite"/>
    </source>
</evidence>
<proteinExistence type="predicted"/>
<sequence length="117" mass="13303">MKDAFSLRSRHERKLGQGEEHEDSHVLGPCSFASAISPNMIPRLALFLDPAGILYRLLSDLRYMPEVGLIRGGPIPLYAQEQTYSIKTHSKFILPALGDETGVFWRRLRASFAPYQW</sequence>
<evidence type="ECO:0000313" key="2">
    <source>
        <dbReference type="EMBL" id="GLB42652.1"/>
    </source>
</evidence>
<protein>
    <submittedName>
        <fullName evidence="2">Uncharacterized protein</fullName>
    </submittedName>
</protein>
<accession>A0A9P3PTN5</accession>
<organism evidence="2 3">
    <name type="scientific">Lyophyllum shimeji</name>
    <name type="common">Hon-shimeji</name>
    <name type="synonym">Tricholoma shimeji</name>
    <dbReference type="NCBI Taxonomy" id="47721"/>
    <lineage>
        <taxon>Eukaryota</taxon>
        <taxon>Fungi</taxon>
        <taxon>Dikarya</taxon>
        <taxon>Basidiomycota</taxon>
        <taxon>Agaricomycotina</taxon>
        <taxon>Agaricomycetes</taxon>
        <taxon>Agaricomycetidae</taxon>
        <taxon>Agaricales</taxon>
        <taxon>Tricholomatineae</taxon>
        <taxon>Lyophyllaceae</taxon>
        <taxon>Lyophyllum</taxon>
    </lineage>
</organism>
<evidence type="ECO:0000313" key="3">
    <source>
        <dbReference type="Proteomes" id="UP001063166"/>
    </source>
</evidence>
<dbReference type="AlphaFoldDB" id="A0A9P3PTN5"/>
<name>A0A9P3PTN5_LYOSH</name>
<feature type="region of interest" description="Disordered" evidence="1">
    <location>
        <begin position="1"/>
        <end position="24"/>
    </location>
</feature>
<dbReference type="EMBL" id="BRPK01000012">
    <property type="protein sequence ID" value="GLB42652.1"/>
    <property type="molecule type" value="Genomic_DNA"/>
</dbReference>
<keyword evidence="3" id="KW-1185">Reference proteome</keyword>
<comment type="caution">
    <text evidence="2">The sequence shown here is derived from an EMBL/GenBank/DDBJ whole genome shotgun (WGS) entry which is preliminary data.</text>
</comment>